<reference evidence="1" key="1">
    <citation type="submission" date="2021-03" db="EMBL/GenBank/DDBJ databases">
        <title>Sagittula salina sp. nov. strain M10.9X isolated from the marine waste.</title>
        <authorList>
            <person name="Satari L."/>
            <person name="Molina-Menor E."/>
            <person name="Vidal-Verdu A."/>
            <person name="Pascual J."/>
            <person name="Pereto J."/>
            <person name="Porcar M."/>
        </authorList>
    </citation>
    <scope>NUCLEOTIDE SEQUENCE</scope>
    <source>
        <strain evidence="1">M10.9X</strain>
    </source>
</reference>
<dbReference type="Proteomes" id="UP000675940">
    <property type="component" value="Unassembled WGS sequence"/>
</dbReference>
<gene>
    <name evidence="1" type="ORF">J5474_12115</name>
</gene>
<dbReference type="EMBL" id="JAGISH010000006">
    <property type="protein sequence ID" value="MBP0483232.1"/>
    <property type="molecule type" value="Genomic_DNA"/>
</dbReference>
<evidence type="ECO:0000313" key="2">
    <source>
        <dbReference type="Proteomes" id="UP000675940"/>
    </source>
</evidence>
<dbReference type="AlphaFoldDB" id="A0A940MQP9"/>
<keyword evidence="2" id="KW-1185">Reference proteome</keyword>
<protein>
    <submittedName>
        <fullName evidence="1">Uncharacterized protein</fullName>
    </submittedName>
</protein>
<accession>A0A940MQP9</accession>
<name>A0A940MQP9_9RHOB</name>
<organism evidence="1 2">
    <name type="scientific">Sagittula salina</name>
    <dbReference type="NCBI Taxonomy" id="2820268"/>
    <lineage>
        <taxon>Bacteria</taxon>
        <taxon>Pseudomonadati</taxon>
        <taxon>Pseudomonadota</taxon>
        <taxon>Alphaproteobacteria</taxon>
        <taxon>Rhodobacterales</taxon>
        <taxon>Roseobacteraceae</taxon>
        <taxon>Sagittula</taxon>
    </lineage>
</organism>
<evidence type="ECO:0000313" key="1">
    <source>
        <dbReference type="EMBL" id="MBP0483232.1"/>
    </source>
</evidence>
<proteinExistence type="predicted"/>
<sequence length="60" mass="6405">MSDARACASLSPEKQLALREAYGHDPACLTGICSLDGTIAHVTEWLAARCVAFSAEVLKR</sequence>
<comment type="caution">
    <text evidence="1">The sequence shown here is derived from an EMBL/GenBank/DDBJ whole genome shotgun (WGS) entry which is preliminary data.</text>
</comment>
<dbReference type="RefSeq" id="WP_209361175.1">
    <property type="nucleotide sequence ID" value="NZ_JAGISH010000006.1"/>
</dbReference>